<evidence type="ECO:0000313" key="4">
    <source>
        <dbReference type="Proteomes" id="UP000019149"/>
    </source>
</evidence>
<feature type="compositionally biased region" description="Pro residues" evidence="1">
    <location>
        <begin position="55"/>
        <end position="79"/>
    </location>
</feature>
<name>W6ULT6_ECHGR</name>
<dbReference type="CTD" id="36338342"/>
<keyword evidence="2" id="KW-0812">Transmembrane</keyword>
<feature type="region of interest" description="Disordered" evidence="1">
    <location>
        <begin position="1"/>
        <end position="79"/>
    </location>
</feature>
<keyword evidence="2" id="KW-0472">Membrane</keyword>
<keyword evidence="4" id="KW-1185">Reference proteome</keyword>
<dbReference type="Proteomes" id="UP000019149">
    <property type="component" value="Unassembled WGS sequence"/>
</dbReference>
<organism evidence="3 4">
    <name type="scientific">Echinococcus granulosus</name>
    <name type="common">Hydatid tapeworm</name>
    <dbReference type="NCBI Taxonomy" id="6210"/>
    <lineage>
        <taxon>Eukaryota</taxon>
        <taxon>Metazoa</taxon>
        <taxon>Spiralia</taxon>
        <taxon>Lophotrochozoa</taxon>
        <taxon>Platyhelminthes</taxon>
        <taxon>Cestoda</taxon>
        <taxon>Eucestoda</taxon>
        <taxon>Cyclophyllidea</taxon>
        <taxon>Taeniidae</taxon>
        <taxon>Echinococcus</taxon>
        <taxon>Echinococcus granulosus group</taxon>
    </lineage>
</organism>
<dbReference type="EMBL" id="APAU02000012">
    <property type="protein sequence ID" value="EUB62495.1"/>
    <property type="molecule type" value="Genomic_DNA"/>
</dbReference>
<dbReference type="AlphaFoldDB" id="W6ULT6"/>
<dbReference type="RefSeq" id="XP_024353691.1">
    <property type="nucleotide sequence ID" value="XM_024491876.1"/>
</dbReference>
<feature type="compositionally biased region" description="Acidic residues" evidence="1">
    <location>
        <begin position="21"/>
        <end position="31"/>
    </location>
</feature>
<keyword evidence="2" id="KW-1133">Transmembrane helix</keyword>
<feature type="transmembrane region" description="Helical" evidence="2">
    <location>
        <begin position="117"/>
        <end position="137"/>
    </location>
</feature>
<gene>
    <name evidence="3" type="ORF">EGR_02627</name>
</gene>
<accession>W6ULT6</accession>
<reference evidence="3 4" key="1">
    <citation type="journal article" date="2013" name="Nat. Genet.">
        <title>The genome of the hydatid tapeworm Echinococcus granulosus.</title>
        <authorList>
            <person name="Zheng H."/>
            <person name="Zhang W."/>
            <person name="Zhang L."/>
            <person name="Zhang Z."/>
            <person name="Li J."/>
            <person name="Lu G."/>
            <person name="Zhu Y."/>
            <person name="Wang Y."/>
            <person name="Huang Y."/>
            <person name="Liu J."/>
            <person name="Kang H."/>
            <person name="Chen J."/>
            <person name="Wang L."/>
            <person name="Chen A."/>
            <person name="Yu S."/>
            <person name="Gao Z."/>
            <person name="Jin L."/>
            <person name="Gu W."/>
            <person name="Wang Z."/>
            <person name="Zhao L."/>
            <person name="Shi B."/>
            <person name="Wen H."/>
            <person name="Lin R."/>
            <person name="Jones M.K."/>
            <person name="Brejova B."/>
            <person name="Vinar T."/>
            <person name="Zhao G."/>
            <person name="McManus D.P."/>
            <person name="Chen Z."/>
            <person name="Zhou Y."/>
            <person name="Wang S."/>
        </authorList>
    </citation>
    <scope>NUCLEOTIDE SEQUENCE [LARGE SCALE GENOMIC DNA]</scope>
</reference>
<evidence type="ECO:0000313" key="3">
    <source>
        <dbReference type="EMBL" id="EUB62495.1"/>
    </source>
</evidence>
<dbReference type="KEGG" id="egl:EGR_02627"/>
<sequence length="157" mass="16764">MVLHGESLGAQTARVAGKAEAEEEEEEEEEESMRYAPSGLTVISSPTCQSSVGAVPPPPPPKLPPPPSQLQPPPPPPFPAVSIRLPELVQTHTCVCAPVSADEFIKSLEGSIVVCKLAILVSLALSLAAFTFLRVFYPTCTRVIRSHMHGSGAAQWW</sequence>
<comment type="caution">
    <text evidence="3">The sequence shown here is derived from an EMBL/GenBank/DDBJ whole genome shotgun (WGS) entry which is preliminary data.</text>
</comment>
<evidence type="ECO:0000256" key="1">
    <source>
        <dbReference type="SAM" id="MobiDB-lite"/>
    </source>
</evidence>
<protein>
    <submittedName>
        <fullName evidence="3">Uncharacterized protein</fullName>
    </submittedName>
</protein>
<evidence type="ECO:0000256" key="2">
    <source>
        <dbReference type="SAM" id="Phobius"/>
    </source>
</evidence>
<proteinExistence type="predicted"/>
<feature type="compositionally biased region" description="Polar residues" evidence="1">
    <location>
        <begin position="41"/>
        <end position="52"/>
    </location>
</feature>
<dbReference type="GeneID" id="36338342"/>